<evidence type="ECO:0000256" key="1">
    <source>
        <dbReference type="ARBA" id="ARBA00023125"/>
    </source>
</evidence>
<reference evidence="2 3" key="1">
    <citation type="submission" date="2019-08" db="EMBL/GenBank/DDBJ databases">
        <authorList>
            <person name="Chang H.C."/>
            <person name="Mun S.Y."/>
        </authorList>
    </citation>
    <scope>NUCLEOTIDE SEQUENCE [LARGE SCALE GENOMIC DNA]</scope>
    <source>
        <strain evidence="2 3">SK</strain>
    </source>
</reference>
<gene>
    <name evidence="2" type="ORF">FY536_03705</name>
</gene>
<dbReference type="PROSITE" id="PS50977">
    <property type="entry name" value="HTH_TETR_2"/>
    <property type="match status" value="1"/>
</dbReference>
<dbReference type="PANTHER" id="PTHR43479:SF7">
    <property type="entry name" value="TETR-FAMILY TRANSCRIPTIONAL REGULATOR"/>
    <property type="match status" value="1"/>
</dbReference>
<dbReference type="InterPro" id="IPR009057">
    <property type="entry name" value="Homeodomain-like_sf"/>
</dbReference>
<dbReference type="PANTHER" id="PTHR43479">
    <property type="entry name" value="ACREF/ENVCD OPERON REPRESSOR-RELATED"/>
    <property type="match status" value="1"/>
</dbReference>
<dbReference type="AlphaFoldDB" id="A0A7H1MLV4"/>
<evidence type="ECO:0000313" key="2">
    <source>
        <dbReference type="EMBL" id="QNT64440.1"/>
    </source>
</evidence>
<evidence type="ECO:0000313" key="3">
    <source>
        <dbReference type="Proteomes" id="UP000516446"/>
    </source>
</evidence>
<sequence length="193" mass="22133">MYSHKTNQTKAQIIDAFITILNTKDISKITISDITKEAKINRGTFYRHFDDKFDLINKKEDEILDQTKDILKKYLDDNVTSSSFNTYRTEVLSVLNNNSSFISAMIGENGDLTFETKILTEMYTFSQNNIKYFGIVIDHPTIEQEITLQFLTNGLLGVIKTWLQNTDISIEELSQIIDDIIEKGILNTISNSN</sequence>
<keyword evidence="1" id="KW-0238">DNA-binding</keyword>
<dbReference type="InterPro" id="IPR001647">
    <property type="entry name" value="HTH_TetR"/>
</dbReference>
<keyword evidence="3" id="KW-1185">Reference proteome</keyword>
<proteinExistence type="predicted"/>
<protein>
    <submittedName>
        <fullName evidence="2">TetR/AcrR family transcriptional regulator</fullName>
    </submittedName>
</protein>
<dbReference type="Pfam" id="PF14278">
    <property type="entry name" value="TetR_C_8"/>
    <property type="match status" value="1"/>
</dbReference>
<name>A0A7H1MLV4_9LACO</name>
<organism evidence="2 3">
    <name type="scientific">Weissella koreensis</name>
    <dbReference type="NCBI Taxonomy" id="165096"/>
    <lineage>
        <taxon>Bacteria</taxon>
        <taxon>Bacillati</taxon>
        <taxon>Bacillota</taxon>
        <taxon>Bacilli</taxon>
        <taxon>Lactobacillales</taxon>
        <taxon>Lactobacillaceae</taxon>
        <taxon>Weissella</taxon>
    </lineage>
</organism>
<dbReference type="EMBL" id="CP043431">
    <property type="protein sequence ID" value="QNT64440.1"/>
    <property type="molecule type" value="Genomic_DNA"/>
</dbReference>
<accession>A0A7H1MLV4</accession>
<dbReference type="Gene3D" id="1.10.357.10">
    <property type="entry name" value="Tetracycline Repressor, domain 2"/>
    <property type="match status" value="1"/>
</dbReference>
<dbReference type="Pfam" id="PF00440">
    <property type="entry name" value="TetR_N"/>
    <property type="match status" value="1"/>
</dbReference>
<dbReference type="InterPro" id="IPR050624">
    <property type="entry name" value="HTH-type_Tx_Regulator"/>
</dbReference>
<dbReference type="Proteomes" id="UP000516446">
    <property type="component" value="Chromosome"/>
</dbReference>
<dbReference type="SUPFAM" id="SSF46689">
    <property type="entry name" value="Homeodomain-like"/>
    <property type="match status" value="1"/>
</dbReference>
<dbReference type="InterPro" id="IPR039532">
    <property type="entry name" value="TetR_C_Firmicutes"/>
</dbReference>
<dbReference type="RefSeq" id="WP_006846173.1">
    <property type="nucleotide sequence ID" value="NZ_CP026847.1"/>
</dbReference>
<dbReference type="GO" id="GO:0003677">
    <property type="term" value="F:DNA binding"/>
    <property type="evidence" value="ECO:0007669"/>
    <property type="project" value="UniProtKB-UniRule"/>
</dbReference>